<proteinExistence type="predicted"/>
<dbReference type="Pfam" id="PF01476">
    <property type="entry name" value="LysM"/>
    <property type="match status" value="1"/>
</dbReference>
<dbReference type="InterPro" id="IPR036779">
    <property type="entry name" value="LysM_dom_sf"/>
</dbReference>
<keyword evidence="6" id="KW-1185">Reference proteome</keyword>
<reference evidence="6" key="1">
    <citation type="submission" date="2015-07" db="EMBL/GenBank/DDBJ databases">
        <title>Draft genome sequence of the purine-degrading Gottschalkia purinilyticum DSM 1384 (formerly Clostridium purinilyticum).</title>
        <authorList>
            <person name="Poehlein A."/>
            <person name="Schiel-Bengelsdorf B."/>
            <person name="Bengelsdorf F.R."/>
            <person name="Daniel R."/>
            <person name="Duerre P."/>
        </authorList>
    </citation>
    <scope>NUCLEOTIDE SEQUENCE [LARGE SCALE GENOMIC DNA]</scope>
    <source>
        <strain evidence="6">DSM 1384</strain>
    </source>
</reference>
<keyword evidence="2" id="KW-1133">Transmembrane helix</keyword>
<dbReference type="InterPro" id="IPR016047">
    <property type="entry name" value="M23ase_b-sheet_dom"/>
</dbReference>
<dbReference type="CDD" id="cd12797">
    <property type="entry name" value="M23_peptidase"/>
    <property type="match status" value="1"/>
</dbReference>
<feature type="domain" description="G5" evidence="3">
    <location>
        <begin position="271"/>
        <end position="351"/>
    </location>
</feature>
<evidence type="ECO:0000256" key="1">
    <source>
        <dbReference type="ARBA" id="ARBA00022729"/>
    </source>
</evidence>
<dbReference type="InterPro" id="IPR011098">
    <property type="entry name" value="G5_dom"/>
</dbReference>
<gene>
    <name evidence="5" type="ORF">CLPU_32c00040</name>
</gene>
<dbReference type="Gene3D" id="2.70.70.10">
    <property type="entry name" value="Glucose Permease (Domain IIA)"/>
    <property type="match status" value="1"/>
</dbReference>
<evidence type="ECO:0000313" key="5">
    <source>
        <dbReference type="EMBL" id="KNF07021.1"/>
    </source>
</evidence>
<dbReference type="InterPro" id="IPR018392">
    <property type="entry name" value="LysM"/>
</dbReference>
<dbReference type="SMART" id="SM01208">
    <property type="entry name" value="G5"/>
    <property type="match status" value="1"/>
</dbReference>
<accession>A0A0L0W6B4</accession>
<dbReference type="PANTHER" id="PTHR21666">
    <property type="entry name" value="PEPTIDASE-RELATED"/>
    <property type="match status" value="1"/>
</dbReference>
<dbReference type="SUPFAM" id="SSF51261">
    <property type="entry name" value="Duplicated hybrid motif"/>
    <property type="match status" value="1"/>
</dbReference>
<protein>
    <submittedName>
        <fullName evidence="5">Peptidase M23B</fullName>
    </submittedName>
</protein>
<dbReference type="InterPro" id="IPR050570">
    <property type="entry name" value="Cell_wall_metabolism_enzyme"/>
</dbReference>
<evidence type="ECO:0000259" key="3">
    <source>
        <dbReference type="PROSITE" id="PS51109"/>
    </source>
</evidence>
<dbReference type="PROSITE" id="PS51782">
    <property type="entry name" value="LYSM"/>
    <property type="match status" value="1"/>
</dbReference>
<dbReference type="InterPro" id="IPR011055">
    <property type="entry name" value="Dup_hybrid_motif"/>
</dbReference>
<dbReference type="GO" id="GO:0004222">
    <property type="term" value="F:metalloendopeptidase activity"/>
    <property type="evidence" value="ECO:0007669"/>
    <property type="project" value="TreeGrafter"/>
</dbReference>
<keyword evidence="2" id="KW-0812">Transmembrane</keyword>
<organism evidence="5 6">
    <name type="scientific">Gottschalkia purinilytica</name>
    <name type="common">Clostridium purinilyticum</name>
    <dbReference type="NCBI Taxonomy" id="1503"/>
    <lineage>
        <taxon>Bacteria</taxon>
        <taxon>Bacillati</taxon>
        <taxon>Bacillota</taxon>
        <taxon>Tissierellia</taxon>
        <taxon>Tissierellales</taxon>
        <taxon>Gottschalkiaceae</taxon>
        <taxon>Gottschalkia</taxon>
    </lineage>
</organism>
<keyword evidence="1" id="KW-0732">Signal</keyword>
<dbReference type="Gene3D" id="3.10.350.10">
    <property type="entry name" value="LysM domain"/>
    <property type="match status" value="1"/>
</dbReference>
<dbReference type="AlphaFoldDB" id="A0A0L0W6B4"/>
<dbReference type="Gene3D" id="2.20.230.10">
    <property type="entry name" value="Resuscitation-promoting factor rpfb"/>
    <property type="match status" value="1"/>
</dbReference>
<evidence type="ECO:0000256" key="2">
    <source>
        <dbReference type="SAM" id="Phobius"/>
    </source>
</evidence>
<dbReference type="Proteomes" id="UP000037267">
    <property type="component" value="Unassembled WGS sequence"/>
</dbReference>
<dbReference type="CDD" id="cd00118">
    <property type="entry name" value="LysM"/>
    <property type="match status" value="1"/>
</dbReference>
<dbReference type="OrthoDB" id="9809488at2"/>
<dbReference type="STRING" id="1503.CLPU_32c00040"/>
<dbReference type="PROSITE" id="PS51109">
    <property type="entry name" value="G5"/>
    <property type="match status" value="1"/>
</dbReference>
<comment type="caution">
    <text evidence="5">The sequence shown here is derived from an EMBL/GenBank/DDBJ whole genome shotgun (WGS) entry which is preliminary data.</text>
</comment>
<dbReference type="PANTHER" id="PTHR21666:SF270">
    <property type="entry name" value="MUREIN HYDROLASE ACTIVATOR ENVC"/>
    <property type="match status" value="1"/>
</dbReference>
<dbReference type="RefSeq" id="WP_050379005.1">
    <property type="nucleotide sequence ID" value="NZ_LGSS01000032.1"/>
</dbReference>
<feature type="domain" description="LysM" evidence="4">
    <location>
        <begin position="220"/>
        <end position="264"/>
    </location>
</feature>
<dbReference type="Pfam" id="PF07501">
    <property type="entry name" value="G5"/>
    <property type="match status" value="1"/>
</dbReference>
<feature type="transmembrane region" description="Helical" evidence="2">
    <location>
        <begin position="37"/>
        <end position="55"/>
    </location>
</feature>
<dbReference type="Pfam" id="PF01551">
    <property type="entry name" value="Peptidase_M23"/>
    <property type="match status" value="1"/>
</dbReference>
<dbReference type="SUPFAM" id="SSF54106">
    <property type="entry name" value="LysM domain"/>
    <property type="match status" value="1"/>
</dbReference>
<evidence type="ECO:0000259" key="4">
    <source>
        <dbReference type="PROSITE" id="PS51782"/>
    </source>
</evidence>
<dbReference type="EMBL" id="LGSS01000032">
    <property type="protein sequence ID" value="KNF07021.1"/>
    <property type="molecule type" value="Genomic_DNA"/>
</dbReference>
<evidence type="ECO:0000313" key="6">
    <source>
        <dbReference type="Proteomes" id="UP000037267"/>
    </source>
</evidence>
<dbReference type="SMART" id="SM00257">
    <property type="entry name" value="LysM"/>
    <property type="match status" value="1"/>
</dbReference>
<sequence length="479" mass="53675">MKSSILKKNDISKFNKDEVSSTCSRRLRKLYLKENKISILLILITVISIIAVIQYKKYEISTRAFGVMLGGKKIGVIRDKKYLNELVADLEEELSENHNKKISIDKNFMFLSTNVRDKDLTPVDSIKKNIKNNLTTGVIGYAIKINDKDIVYLSSKKLADEALNKIKEPYVGPIEGQVSNIKNVKLLENVKVEEKNIPIKKFSDLDTALNKLKYGKKEVKKHIVQTGESYWTIAKNYGLKLKELEEANPDKDHLKIRPGEEINISTYKPLVTVVTEEEVNYTEDIPFETIYETDDSLYKNKEKVKIEGTPGKVEKTSKIEKYNGVEVSKEVIKENVLSEPVSRIIVKGTKELSGIGTGEFVTPTRGTITSRFGSRWGKHHQGIDIGARIGTPIVAADSGEVVFSGWNNGGYGYMVEINHSNGYSTKYAHCSKLYVKAGDKVEKGDNIAAVGNTGRSTGPHLHFEVIKNGVHQNPDGYLD</sequence>
<name>A0A0L0W6B4_GOTPU</name>
<keyword evidence="2" id="KW-0472">Membrane</keyword>